<dbReference type="PANTHER" id="PTHR24111">
    <property type="entry name" value="LEUCINE-RICH REPEAT-CONTAINING PROTEIN 34"/>
    <property type="match status" value="1"/>
</dbReference>
<dbReference type="Gene3D" id="3.80.10.10">
    <property type="entry name" value="Ribonuclease Inhibitor"/>
    <property type="match status" value="4"/>
</dbReference>
<name>A0A9W7ALD0_9STRA</name>
<dbReference type="PROSITE" id="PS51450">
    <property type="entry name" value="LRR"/>
    <property type="match status" value="1"/>
</dbReference>
<feature type="compositionally biased region" description="Basic and acidic residues" evidence="2">
    <location>
        <begin position="132"/>
        <end position="141"/>
    </location>
</feature>
<protein>
    <recommendedName>
        <fullName evidence="5">RNI-like protein</fullName>
    </recommendedName>
</protein>
<dbReference type="Pfam" id="PF13516">
    <property type="entry name" value="LRR_6"/>
    <property type="match status" value="7"/>
</dbReference>
<evidence type="ECO:0000313" key="3">
    <source>
        <dbReference type="EMBL" id="GMH70419.1"/>
    </source>
</evidence>
<evidence type="ECO:0008006" key="5">
    <source>
        <dbReference type="Google" id="ProtNLM"/>
    </source>
</evidence>
<dbReference type="InterPro" id="IPR052201">
    <property type="entry name" value="LRR-containing_regulator"/>
</dbReference>
<feature type="region of interest" description="Disordered" evidence="2">
    <location>
        <begin position="176"/>
        <end position="200"/>
    </location>
</feature>
<proteinExistence type="predicted"/>
<dbReference type="InterPro" id="IPR001611">
    <property type="entry name" value="Leu-rich_rpt"/>
</dbReference>
<feature type="compositionally biased region" description="Basic and acidic residues" evidence="2">
    <location>
        <begin position="93"/>
        <end position="104"/>
    </location>
</feature>
<feature type="compositionally biased region" description="Basic residues" evidence="2">
    <location>
        <begin position="1"/>
        <end position="11"/>
    </location>
</feature>
<gene>
    <name evidence="3" type="ORF">TrRE_jg9378</name>
</gene>
<dbReference type="Proteomes" id="UP001165082">
    <property type="component" value="Unassembled WGS sequence"/>
</dbReference>
<evidence type="ECO:0000256" key="1">
    <source>
        <dbReference type="ARBA" id="ARBA00022737"/>
    </source>
</evidence>
<keyword evidence="1" id="KW-0677">Repeat</keyword>
<dbReference type="InterPro" id="IPR032675">
    <property type="entry name" value="LRR_dom_sf"/>
</dbReference>
<feature type="compositionally biased region" description="Basic and acidic residues" evidence="2">
    <location>
        <begin position="187"/>
        <end position="199"/>
    </location>
</feature>
<dbReference type="SUPFAM" id="SSF52047">
    <property type="entry name" value="RNI-like"/>
    <property type="match status" value="1"/>
</dbReference>
<dbReference type="OrthoDB" id="6500038at2759"/>
<organism evidence="3 4">
    <name type="scientific">Triparma retinervis</name>
    <dbReference type="NCBI Taxonomy" id="2557542"/>
    <lineage>
        <taxon>Eukaryota</taxon>
        <taxon>Sar</taxon>
        <taxon>Stramenopiles</taxon>
        <taxon>Ochrophyta</taxon>
        <taxon>Bolidophyceae</taxon>
        <taxon>Parmales</taxon>
        <taxon>Triparmaceae</taxon>
        <taxon>Triparma</taxon>
    </lineage>
</organism>
<sequence length="648" mass="70085">MSPKKGKKHTVKVPGPPIDSPAHKRPGSFFNSEEDNLEGDLSDYPVHVDPTKASVLDSPRDSPQLHTRSPNPPSGSPSPSKRGSARKQPPSKDILKDTPTERAFKNSIHSSRKVTLRRSYGSMKSKRGRKSIVADESKEQADGTADASSSDSSDDDSDDSRDLASMMKSIVKDINMGLSDSEDEDEMSKISDSLDSKDARAKRRTMRQTLMKQKNAHHKVLAMEDFTFSDILERLDDDDPDLTALIVRQSGQNMKNVEIIMGGKDGKEDIDEDEGELHETVTLVLPMHLTATRMAEFAKVMATNTSLKSFDLRGNRITDESVVLIAKSLRKSMALQNLNLSNNKITSTGATSLVQLVNKSLQVLDLSYNAIGDSGIQKLAGGIANTKILKELYLTDCKIKPHGASFLASAFAVNKSLHTISIGHNPMGGTQSSKRLAFALMKNLRLRILNIAGIEIADGIEHFARLLETTRSLKELDLSANGIDDTGALSLGNALTVNRSVTNLNLKKNKFGDLGLSTISAALVTNTFISTLDIGGNRISDDGITKLCTVLSTATSVTDLDISDNNIGIDGAFCLADLIKSNKSINTISIVDNPIDNPGVMKLNEAITSNSTLQVCYVGAESLGPEGLMEICADEDDSPLYDSRLIVV</sequence>
<dbReference type="AlphaFoldDB" id="A0A9W7ALD0"/>
<evidence type="ECO:0000313" key="4">
    <source>
        <dbReference type="Proteomes" id="UP001165082"/>
    </source>
</evidence>
<reference evidence="3" key="1">
    <citation type="submission" date="2022-07" db="EMBL/GenBank/DDBJ databases">
        <title>Genome analysis of Parmales, a sister group of diatoms, reveals the evolutionary specialization of diatoms from phago-mixotrophs to photoautotrophs.</title>
        <authorList>
            <person name="Ban H."/>
            <person name="Sato S."/>
            <person name="Yoshikawa S."/>
            <person name="Kazumasa Y."/>
            <person name="Nakamura Y."/>
            <person name="Ichinomiya M."/>
            <person name="Saitoh K."/>
            <person name="Sato N."/>
            <person name="Blanc-Mathieu R."/>
            <person name="Endo H."/>
            <person name="Kuwata A."/>
            <person name="Ogata H."/>
        </authorList>
    </citation>
    <scope>NUCLEOTIDE SEQUENCE</scope>
</reference>
<feature type="region of interest" description="Disordered" evidence="2">
    <location>
        <begin position="1"/>
        <end position="161"/>
    </location>
</feature>
<comment type="caution">
    <text evidence="3">The sequence shown here is derived from an EMBL/GenBank/DDBJ whole genome shotgun (WGS) entry which is preliminary data.</text>
</comment>
<dbReference type="SMART" id="SM00368">
    <property type="entry name" value="LRR_RI"/>
    <property type="match status" value="10"/>
</dbReference>
<feature type="compositionally biased region" description="Acidic residues" evidence="2">
    <location>
        <begin position="32"/>
        <end position="41"/>
    </location>
</feature>
<evidence type="ECO:0000256" key="2">
    <source>
        <dbReference type="SAM" id="MobiDB-lite"/>
    </source>
</evidence>
<keyword evidence="4" id="KW-1185">Reference proteome</keyword>
<accession>A0A9W7ALD0</accession>
<dbReference type="EMBL" id="BRXZ01001406">
    <property type="protein sequence ID" value="GMH70419.1"/>
    <property type="molecule type" value="Genomic_DNA"/>
</dbReference>
<dbReference type="PANTHER" id="PTHR24111:SF0">
    <property type="entry name" value="LEUCINE-RICH REPEAT-CONTAINING PROTEIN"/>
    <property type="match status" value="1"/>
</dbReference>